<feature type="region of interest" description="Disordered" evidence="1">
    <location>
        <begin position="168"/>
        <end position="188"/>
    </location>
</feature>
<dbReference type="Proteomes" id="UP000324974">
    <property type="component" value="Chromosome"/>
</dbReference>
<dbReference type="SUPFAM" id="SSF47473">
    <property type="entry name" value="EF-hand"/>
    <property type="match status" value="1"/>
</dbReference>
<sequence length="188" mass="19242">MRLTSAFLLTLGLFLTLSQTDAHPPPGKKGGGGPPGSGGKAASVDDMVQRLMAFDANKDGKLTKEELGDERLNALFDRADAQKHGYVTKDELAALLTKEAAAVSTGGGPGGGGPSGGGPPGGRPRPQPGQVLSSGLQDELQLTAVQKKELAQIQKTVDDALGKILTAEQKSQLEGMQRGPGNGGPPPR</sequence>
<feature type="region of interest" description="Disordered" evidence="1">
    <location>
        <begin position="19"/>
        <end position="45"/>
    </location>
</feature>
<dbReference type="KEGG" id="lrs:PX52LOC_05028"/>
<name>A0A5C1ALE8_9BACT</name>
<feature type="compositionally biased region" description="Gly residues" evidence="1">
    <location>
        <begin position="105"/>
        <end position="120"/>
    </location>
</feature>
<dbReference type="Gene3D" id="1.10.238.10">
    <property type="entry name" value="EF-hand"/>
    <property type="match status" value="1"/>
</dbReference>
<evidence type="ECO:0000313" key="5">
    <source>
        <dbReference type="Proteomes" id="UP000324974"/>
    </source>
</evidence>
<dbReference type="Pfam" id="PF13202">
    <property type="entry name" value="EF-hand_5"/>
    <property type="match status" value="1"/>
</dbReference>
<organism evidence="4 5">
    <name type="scientific">Limnoglobus roseus</name>
    <dbReference type="NCBI Taxonomy" id="2598579"/>
    <lineage>
        <taxon>Bacteria</taxon>
        <taxon>Pseudomonadati</taxon>
        <taxon>Planctomycetota</taxon>
        <taxon>Planctomycetia</taxon>
        <taxon>Gemmatales</taxon>
        <taxon>Gemmataceae</taxon>
        <taxon>Limnoglobus</taxon>
    </lineage>
</organism>
<feature type="domain" description="EF-hand" evidence="3">
    <location>
        <begin position="67"/>
        <end position="102"/>
    </location>
</feature>
<evidence type="ECO:0000313" key="4">
    <source>
        <dbReference type="EMBL" id="QEL18014.1"/>
    </source>
</evidence>
<keyword evidence="5" id="KW-1185">Reference proteome</keyword>
<accession>A0A5C1ALE8</accession>
<feature type="compositionally biased region" description="Gly residues" evidence="1">
    <location>
        <begin position="28"/>
        <end position="39"/>
    </location>
</feature>
<dbReference type="GO" id="GO:0005509">
    <property type="term" value="F:calcium ion binding"/>
    <property type="evidence" value="ECO:0007669"/>
    <property type="project" value="InterPro"/>
</dbReference>
<feature type="region of interest" description="Disordered" evidence="1">
    <location>
        <begin position="100"/>
        <end position="134"/>
    </location>
</feature>
<dbReference type="InterPro" id="IPR002048">
    <property type="entry name" value="EF_hand_dom"/>
</dbReference>
<protein>
    <submittedName>
        <fullName evidence="4">EF-hand domain-containing protein</fullName>
    </submittedName>
</protein>
<dbReference type="AlphaFoldDB" id="A0A5C1ALE8"/>
<evidence type="ECO:0000256" key="1">
    <source>
        <dbReference type="SAM" id="MobiDB-lite"/>
    </source>
</evidence>
<dbReference type="RefSeq" id="WP_218575156.1">
    <property type="nucleotide sequence ID" value="NZ_CP042425.1"/>
</dbReference>
<gene>
    <name evidence="4" type="ORF">PX52LOC_05028</name>
</gene>
<evidence type="ECO:0000256" key="2">
    <source>
        <dbReference type="SAM" id="SignalP"/>
    </source>
</evidence>
<dbReference type="EMBL" id="CP042425">
    <property type="protein sequence ID" value="QEL18014.1"/>
    <property type="molecule type" value="Genomic_DNA"/>
</dbReference>
<proteinExistence type="predicted"/>
<dbReference type="InterPro" id="IPR011992">
    <property type="entry name" value="EF-hand-dom_pair"/>
</dbReference>
<feature type="signal peptide" evidence="2">
    <location>
        <begin position="1"/>
        <end position="22"/>
    </location>
</feature>
<dbReference type="PROSITE" id="PS50222">
    <property type="entry name" value="EF_HAND_2"/>
    <property type="match status" value="1"/>
</dbReference>
<feature type="chain" id="PRO_5022804676" evidence="2">
    <location>
        <begin position="23"/>
        <end position="188"/>
    </location>
</feature>
<reference evidence="5" key="1">
    <citation type="submission" date="2019-08" db="EMBL/GenBank/DDBJ databases">
        <title>Limnoglobus roseus gen. nov., sp. nov., a novel freshwater planctomycete with a giant genome from the family Gemmataceae.</title>
        <authorList>
            <person name="Kulichevskaya I.S."/>
            <person name="Naumoff D.G."/>
            <person name="Miroshnikov K."/>
            <person name="Ivanova A."/>
            <person name="Philippov D.A."/>
            <person name="Hakobyan A."/>
            <person name="Rijpstra I.C."/>
            <person name="Sinninghe Damste J.S."/>
            <person name="Liesack W."/>
            <person name="Dedysh S.N."/>
        </authorList>
    </citation>
    <scope>NUCLEOTIDE SEQUENCE [LARGE SCALE GENOMIC DNA]</scope>
    <source>
        <strain evidence="5">PX52</strain>
    </source>
</reference>
<keyword evidence="2" id="KW-0732">Signal</keyword>
<evidence type="ECO:0000259" key="3">
    <source>
        <dbReference type="PROSITE" id="PS50222"/>
    </source>
</evidence>